<reference evidence="1 2" key="1">
    <citation type="submission" date="2018-06" db="EMBL/GenBank/DDBJ databases">
        <title>Genomic Encyclopedia of Archaeal and Bacterial Type Strains, Phase II (KMG-II): from individual species to whole genera.</title>
        <authorList>
            <person name="Goeker M."/>
        </authorList>
    </citation>
    <scope>NUCLEOTIDE SEQUENCE [LARGE SCALE GENOMIC DNA]</scope>
    <source>
        <strain evidence="1 2">CFPB 3232</strain>
    </source>
</reference>
<dbReference type="RefSeq" id="WP_245951710.1">
    <property type="nucleotide sequence ID" value="NZ_CBCSGC010000082.1"/>
</dbReference>
<evidence type="ECO:0000313" key="1">
    <source>
        <dbReference type="EMBL" id="RAR76374.1"/>
    </source>
</evidence>
<dbReference type="AlphaFoldDB" id="A0A328YSI7"/>
<dbReference type="Proteomes" id="UP000248856">
    <property type="component" value="Unassembled WGS sequence"/>
</dbReference>
<keyword evidence="2" id="KW-1185">Reference proteome</keyword>
<comment type="caution">
    <text evidence="1">The sequence shown here is derived from an EMBL/GenBank/DDBJ whole genome shotgun (WGS) entry which is preliminary data.</text>
</comment>
<protein>
    <submittedName>
        <fullName evidence="1">Uncharacterized protein</fullName>
    </submittedName>
</protein>
<accession>A0A328YSI7</accession>
<gene>
    <name evidence="1" type="ORF">AX018_104925</name>
</gene>
<proteinExistence type="predicted"/>
<organism evidence="1 2">
    <name type="scientific">Paracidovorax anthurii</name>
    <dbReference type="NCBI Taxonomy" id="78229"/>
    <lineage>
        <taxon>Bacteria</taxon>
        <taxon>Pseudomonadati</taxon>
        <taxon>Pseudomonadota</taxon>
        <taxon>Betaproteobacteria</taxon>
        <taxon>Burkholderiales</taxon>
        <taxon>Comamonadaceae</taxon>
        <taxon>Paracidovorax</taxon>
    </lineage>
</organism>
<evidence type="ECO:0000313" key="2">
    <source>
        <dbReference type="Proteomes" id="UP000248856"/>
    </source>
</evidence>
<sequence>MPLFRPGTQVRLGDRTETVSHISIRRHEMIVFLVGRDAPVAPERLGLEPTVFVTFRVP</sequence>
<name>A0A328YSI7_9BURK</name>
<dbReference type="EMBL" id="QLTA01000049">
    <property type="protein sequence ID" value="RAR76374.1"/>
    <property type="molecule type" value="Genomic_DNA"/>
</dbReference>